<dbReference type="PANTHER" id="PTHR12558:SF10">
    <property type="entry name" value="CELL DIVISION CYCLE PROTEIN 23 HOMOLOG"/>
    <property type="match status" value="1"/>
</dbReference>
<dbReference type="InterPro" id="IPR019734">
    <property type="entry name" value="TPR_rpt"/>
</dbReference>
<dbReference type="Gene3D" id="1.25.40.10">
    <property type="entry name" value="Tetratricopeptide repeat domain"/>
    <property type="match status" value="2"/>
</dbReference>
<dbReference type="InterPro" id="IPR011990">
    <property type="entry name" value="TPR-like_helical_dom_sf"/>
</dbReference>
<feature type="region of interest" description="Disordered" evidence="8">
    <location>
        <begin position="574"/>
        <end position="593"/>
    </location>
</feature>
<evidence type="ECO:0000256" key="2">
    <source>
        <dbReference type="ARBA" id="ARBA00022737"/>
    </source>
</evidence>
<keyword evidence="3" id="KW-0498">Mitosis</keyword>
<organism evidence="10">
    <name type="scientific">Cacopsylla melanoneura</name>
    <dbReference type="NCBI Taxonomy" id="428564"/>
    <lineage>
        <taxon>Eukaryota</taxon>
        <taxon>Metazoa</taxon>
        <taxon>Ecdysozoa</taxon>
        <taxon>Arthropoda</taxon>
        <taxon>Hexapoda</taxon>
        <taxon>Insecta</taxon>
        <taxon>Pterygota</taxon>
        <taxon>Neoptera</taxon>
        <taxon>Paraneoptera</taxon>
        <taxon>Hemiptera</taxon>
        <taxon>Sternorrhyncha</taxon>
        <taxon>Psylloidea</taxon>
        <taxon>Psyllidae</taxon>
        <taxon>Psyllinae</taxon>
        <taxon>Cacopsylla</taxon>
    </lineage>
</organism>
<name>A0A8D9DWK9_9HEMI</name>
<dbReference type="Pfam" id="PF00515">
    <property type="entry name" value="TPR_1"/>
    <property type="match status" value="1"/>
</dbReference>
<dbReference type="EMBL" id="HBUF01558002">
    <property type="protein sequence ID" value="CAG6760935.1"/>
    <property type="molecule type" value="Transcribed_RNA"/>
</dbReference>
<feature type="repeat" description="TPR" evidence="7">
    <location>
        <begin position="352"/>
        <end position="385"/>
    </location>
</feature>
<dbReference type="EMBL" id="HBUF01385328">
    <property type="protein sequence ID" value="CAG6731935.1"/>
    <property type="molecule type" value="Transcribed_RNA"/>
</dbReference>
<dbReference type="EMBL" id="HBUF01385329">
    <property type="protein sequence ID" value="CAG6731937.1"/>
    <property type="molecule type" value="Transcribed_RNA"/>
</dbReference>
<dbReference type="SMART" id="SM00028">
    <property type="entry name" value="TPR"/>
    <property type="match status" value="7"/>
</dbReference>
<dbReference type="EMBL" id="HBUF01229818">
    <property type="protein sequence ID" value="CAG6672881.1"/>
    <property type="molecule type" value="Transcribed_RNA"/>
</dbReference>
<dbReference type="InterPro" id="IPR007192">
    <property type="entry name" value="APC8"/>
</dbReference>
<feature type="domain" description="Cdc23" evidence="9">
    <location>
        <begin position="62"/>
        <end position="234"/>
    </location>
</feature>
<dbReference type="GO" id="GO:0005680">
    <property type="term" value="C:anaphase-promoting complex"/>
    <property type="evidence" value="ECO:0007669"/>
    <property type="project" value="InterPro"/>
</dbReference>
<evidence type="ECO:0000256" key="5">
    <source>
        <dbReference type="ARBA" id="ARBA00022803"/>
    </source>
</evidence>
<keyword evidence="6" id="KW-0131">Cell cycle</keyword>
<dbReference type="PROSITE" id="PS50005">
    <property type="entry name" value="TPR"/>
    <property type="match status" value="2"/>
</dbReference>
<evidence type="ECO:0000256" key="6">
    <source>
        <dbReference type="ARBA" id="ARBA00023306"/>
    </source>
</evidence>
<dbReference type="EMBL" id="HBUF01040459">
    <property type="protein sequence ID" value="CAG6617959.1"/>
    <property type="molecule type" value="Transcribed_RNA"/>
</dbReference>
<dbReference type="EMBL" id="HBUF01040458">
    <property type="protein sequence ID" value="CAG6617957.1"/>
    <property type="molecule type" value="Transcribed_RNA"/>
</dbReference>
<dbReference type="Pfam" id="PF04049">
    <property type="entry name" value="ANAPC8"/>
    <property type="match status" value="1"/>
</dbReference>
<dbReference type="EMBL" id="HBUF01229819">
    <property type="protein sequence ID" value="CAG6672882.1"/>
    <property type="molecule type" value="Transcribed_RNA"/>
</dbReference>
<dbReference type="GO" id="GO:0051301">
    <property type="term" value="P:cell division"/>
    <property type="evidence" value="ECO:0007669"/>
    <property type="project" value="UniProtKB-KW"/>
</dbReference>
<keyword evidence="2" id="KW-0677">Repeat</keyword>
<evidence type="ECO:0000256" key="7">
    <source>
        <dbReference type="PROSITE-ProRule" id="PRU00339"/>
    </source>
</evidence>
<reference evidence="10" key="1">
    <citation type="submission" date="2021-05" db="EMBL/GenBank/DDBJ databases">
        <authorList>
            <person name="Alioto T."/>
            <person name="Alioto T."/>
            <person name="Gomez Garrido J."/>
        </authorList>
    </citation>
    <scope>NUCLEOTIDE SEQUENCE</scope>
</reference>
<dbReference type="GO" id="GO:0031145">
    <property type="term" value="P:anaphase-promoting complex-dependent catabolic process"/>
    <property type="evidence" value="ECO:0007669"/>
    <property type="project" value="TreeGrafter"/>
</dbReference>
<evidence type="ECO:0000313" key="10">
    <source>
        <dbReference type="EMBL" id="CAG6731937.1"/>
    </source>
</evidence>
<feature type="repeat" description="TPR" evidence="7">
    <location>
        <begin position="318"/>
        <end position="351"/>
    </location>
</feature>
<evidence type="ECO:0000256" key="3">
    <source>
        <dbReference type="ARBA" id="ARBA00022776"/>
    </source>
</evidence>
<evidence type="ECO:0000259" key="9">
    <source>
        <dbReference type="Pfam" id="PF04049"/>
    </source>
</evidence>
<keyword evidence="4" id="KW-0833">Ubl conjugation pathway</keyword>
<protein>
    <submittedName>
        <fullName evidence="10">Cell division cycle protein 23 homolog</fullName>
    </submittedName>
</protein>
<keyword evidence="1 10" id="KW-0132">Cell division</keyword>
<evidence type="ECO:0000256" key="8">
    <source>
        <dbReference type="SAM" id="MobiDB-lite"/>
    </source>
</evidence>
<dbReference type="GO" id="GO:0016567">
    <property type="term" value="P:protein ubiquitination"/>
    <property type="evidence" value="ECO:0007669"/>
    <property type="project" value="TreeGrafter"/>
</dbReference>
<dbReference type="EMBL" id="HBUF01558003">
    <property type="protein sequence ID" value="CAG6760937.1"/>
    <property type="molecule type" value="Transcribed_RNA"/>
</dbReference>
<sequence length="593" mass="68087">MMDTSCELNQINISSSLTGAIQECQSRGLLQSTKWLSELNYALRDVKVLLKAAPNPQPLNPLYLLCKSYFDLKEYDRCAYFSKDLVNNVEEQKKMSTEDVHLITFLHYYSKYLSIEKKKLDDLVDTTSTPDGKFSQSLHFLCMELKEKSIQNKLDGFGLYLYGIVLKKLQLNKDATDVLCSATFKTPLHWGVWLELAELISNRSQLKALSLPDHWMKQFFLAKVYMGLHMNDEAEGIYTTMRVQGLAPSFYILTQLGVLRHDKREVDSAIDCFKEVRTFDPYCLDNMDTYSNLLYIKEMKVELSYLAHAAVDIDKYRVETCCIIGNYYSLRSDHQKAVLYFQRALKLNPNYLGVWTLLGHEYMEMKNTNAAIQCYRQAIEINNLDYRAWYGLGQTYEILRLPYYGLYYYKQAHMVRPNDPRMLAALGEAFEKQEKISEAMKCYNKSRALGDADGKALFKLAKLYDKLSESDSAADLFMEFVNKLDSFAAPPDKTCGFFAFKYLANHHLKANNLDTAYKCAQKCLQHEETAEEAKSLLRSIAQKRLPEEACCSSKLNMECSVVLDPVPPTTRNKFPANPAYPFATSDPDDDAFS</sequence>
<keyword evidence="5 7" id="KW-0802">TPR repeat</keyword>
<evidence type="ECO:0000256" key="1">
    <source>
        <dbReference type="ARBA" id="ARBA00022618"/>
    </source>
</evidence>
<evidence type="ECO:0000256" key="4">
    <source>
        <dbReference type="ARBA" id="ARBA00022786"/>
    </source>
</evidence>
<dbReference type="Pfam" id="PF13414">
    <property type="entry name" value="TPR_11"/>
    <property type="match status" value="1"/>
</dbReference>
<accession>A0A8D9DWK9</accession>
<dbReference type="EMBL" id="HBUF01229820">
    <property type="protein sequence ID" value="CAG6672883.1"/>
    <property type="molecule type" value="Transcribed_RNA"/>
</dbReference>
<proteinExistence type="predicted"/>
<dbReference type="SUPFAM" id="SSF48452">
    <property type="entry name" value="TPR-like"/>
    <property type="match status" value="2"/>
</dbReference>
<dbReference type="PANTHER" id="PTHR12558">
    <property type="entry name" value="CELL DIVISION CYCLE 16,23,27"/>
    <property type="match status" value="1"/>
</dbReference>
<dbReference type="AlphaFoldDB" id="A0A8D9DWK9"/>
<dbReference type="GO" id="GO:0045842">
    <property type="term" value="P:positive regulation of mitotic metaphase/anaphase transition"/>
    <property type="evidence" value="ECO:0007669"/>
    <property type="project" value="TreeGrafter"/>
</dbReference>